<organism evidence="1">
    <name type="scientific">Synechococcus sp. SB0676_bin_10</name>
    <dbReference type="NCBI Taxonomy" id="2604869"/>
    <lineage>
        <taxon>Bacteria</taxon>
        <taxon>Bacillati</taxon>
        <taxon>Cyanobacteriota</taxon>
        <taxon>Cyanophyceae</taxon>
        <taxon>Synechococcales</taxon>
        <taxon>Synechococcaceae</taxon>
        <taxon>Synechococcus</taxon>
    </lineage>
</organism>
<gene>
    <name evidence="1" type="ORF">F4162_07690</name>
</gene>
<reference evidence="1" key="1">
    <citation type="submission" date="2019-09" db="EMBL/GenBank/DDBJ databases">
        <title>Characterisation of the sponge microbiome using genome-centric metagenomics.</title>
        <authorList>
            <person name="Engelberts J.P."/>
            <person name="Robbins S.J."/>
            <person name="De Goeij J.M."/>
            <person name="Aranda M."/>
            <person name="Bell S.C."/>
            <person name="Webster N.S."/>
        </authorList>
    </citation>
    <scope>NUCLEOTIDE SEQUENCE</scope>
    <source>
        <strain evidence="1">SB0676_bin_10</strain>
    </source>
</reference>
<sequence>MDSRCRDFSCPGPLTGTRVPYPEQGRADASWELSLEGAREESSAADAPVEHSLGLRFSLLF</sequence>
<name>A0A6B1FF08_9SYNE</name>
<comment type="caution">
    <text evidence="1">The sequence shown here is derived from an EMBL/GenBank/DDBJ whole genome shotgun (WGS) entry which is preliminary data.</text>
</comment>
<evidence type="ECO:0000313" key="1">
    <source>
        <dbReference type="EMBL" id="MYG38832.1"/>
    </source>
</evidence>
<dbReference type="AlphaFoldDB" id="A0A6B1FF08"/>
<accession>A0A6B1FF08</accession>
<dbReference type="EMBL" id="VYDO01000244">
    <property type="protein sequence ID" value="MYG38832.1"/>
    <property type="molecule type" value="Genomic_DNA"/>
</dbReference>
<proteinExistence type="predicted"/>
<protein>
    <submittedName>
        <fullName evidence="1">Uncharacterized protein</fullName>
    </submittedName>
</protein>